<dbReference type="EMBL" id="KL197710">
    <property type="protein sequence ID" value="KDQ63218.1"/>
    <property type="molecule type" value="Genomic_DNA"/>
</dbReference>
<protein>
    <submittedName>
        <fullName evidence="2">Uncharacterized protein</fullName>
    </submittedName>
</protein>
<feature type="transmembrane region" description="Helical" evidence="1">
    <location>
        <begin position="12"/>
        <end position="35"/>
    </location>
</feature>
<name>A0A067Q843_9AGAM</name>
<dbReference type="HOGENOM" id="CLU_1938477_0_0_1"/>
<keyword evidence="1" id="KW-1133">Transmembrane helix</keyword>
<reference evidence="3" key="1">
    <citation type="journal article" date="2014" name="Proc. Natl. Acad. Sci. U.S.A.">
        <title>Extensive sampling of basidiomycete genomes demonstrates inadequacy of the white-rot/brown-rot paradigm for wood decay fungi.</title>
        <authorList>
            <person name="Riley R."/>
            <person name="Salamov A.A."/>
            <person name="Brown D.W."/>
            <person name="Nagy L.G."/>
            <person name="Floudas D."/>
            <person name="Held B.W."/>
            <person name="Levasseur A."/>
            <person name="Lombard V."/>
            <person name="Morin E."/>
            <person name="Otillar R."/>
            <person name="Lindquist E.A."/>
            <person name="Sun H."/>
            <person name="LaButti K.M."/>
            <person name="Schmutz J."/>
            <person name="Jabbour D."/>
            <person name="Luo H."/>
            <person name="Baker S.E."/>
            <person name="Pisabarro A.G."/>
            <person name="Walton J.D."/>
            <person name="Blanchette R.A."/>
            <person name="Henrissat B."/>
            <person name="Martin F."/>
            <person name="Cullen D."/>
            <person name="Hibbett D.S."/>
            <person name="Grigoriev I.V."/>
        </authorList>
    </citation>
    <scope>NUCLEOTIDE SEQUENCE [LARGE SCALE GENOMIC DNA]</scope>
    <source>
        <strain evidence="3">MUCL 33604</strain>
    </source>
</reference>
<sequence length="130" mass="14778">MHLRGAYNLGPNSFGCTHCVCAVSFTLLDMMFFTFGPFLSACFMPTKHSDHGSPLAFFCELFGVGHLFHFRLLSFANVSQITLHAPFNIFRLGPHSFQHLVNLPLSYDPHDYDQPLPSCNDSRHTHDVYR</sequence>
<gene>
    <name evidence="2" type="ORF">JAAARDRAFT_371306</name>
</gene>
<organism evidence="2 3">
    <name type="scientific">Jaapia argillacea MUCL 33604</name>
    <dbReference type="NCBI Taxonomy" id="933084"/>
    <lineage>
        <taxon>Eukaryota</taxon>
        <taxon>Fungi</taxon>
        <taxon>Dikarya</taxon>
        <taxon>Basidiomycota</taxon>
        <taxon>Agaricomycotina</taxon>
        <taxon>Agaricomycetes</taxon>
        <taxon>Agaricomycetidae</taxon>
        <taxon>Jaapiales</taxon>
        <taxon>Jaapiaceae</taxon>
        <taxon>Jaapia</taxon>
    </lineage>
</organism>
<evidence type="ECO:0000313" key="3">
    <source>
        <dbReference type="Proteomes" id="UP000027265"/>
    </source>
</evidence>
<accession>A0A067Q843</accession>
<dbReference type="AlphaFoldDB" id="A0A067Q843"/>
<keyword evidence="1" id="KW-0812">Transmembrane</keyword>
<keyword evidence="1" id="KW-0472">Membrane</keyword>
<dbReference type="InParanoid" id="A0A067Q843"/>
<dbReference type="Proteomes" id="UP000027265">
    <property type="component" value="Unassembled WGS sequence"/>
</dbReference>
<evidence type="ECO:0000313" key="2">
    <source>
        <dbReference type="EMBL" id="KDQ63218.1"/>
    </source>
</evidence>
<feature type="transmembrane region" description="Helical" evidence="1">
    <location>
        <begin position="55"/>
        <end position="73"/>
    </location>
</feature>
<evidence type="ECO:0000256" key="1">
    <source>
        <dbReference type="SAM" id="Phobius"/>
    </source>
</evidence>
<proteinExistence type="predicted"/>
<keyword evidence="3" id="KW-1185">Reference proteome</keyword>